<feature type="domain" description="NADH:quinone oxidoreductase/Mrp antiporter transmembrane" evidence="9">
    <location>
        <begin position="131"/>
        <end position="424"/>
    </location>
</feature>
<feature type="transmembrane region" description="Helical" evidence="8">
    <location>
        <begin position="451"/>
        <end position="471"/>
    </location>
</feature>
<evidence type="ECO:0000313" key="11">
    <source>
        <dbReference type="Proteomes" id="UP000483379"/>
    </source>
</evidence>
<feature type="transmembrane region" description="Helical" evidence="8">
    <location>
        <begin position="165"/>
        <end position="186"/>
    </location>
</feature>
<proteinExistence type="inferred from homology"/>
<dbReference type="InterPro" id="IPR050586">
    <property type="entry name" value="CPA3_Na-H_Antiporter_D"/>
</dbReference>
<keyword evidence="5 8" id="KW-1133">Transmembrane helix</keyword>
<accession>A0A6M0JZZ3</accession>
<organism evidence="10 11">
    <name type="scientific">Thiorhodococcus minor</name>
    <dbReference type="NCBI Taxonomy" id="57489"/>
    <lineage>
        <taxon>Bacteria</taxon>
        <taxon>Pseudomonadati</taxon>
        <taxon>Pseudomonadota</taxon>
        <taxon>Gammaproteobacteria</taxon>
        <taxon>Chromatiales</taxon>
        <taxon>Chromatiaceae</taxon>
        <taxon>Thiorhodococcus</taxon>
    </lineage>
</organism>
<evidence type="ECO:0000256" key="2">
    <source>
        <dbReference type="ARBA" id="ARBA00005346"/>
    </source>
</evidence>
<keyword evidence="11" id="KW-1185">Reference proteome</keyword>
<feature type="transmembrane region" description="Helical" evidence="8">
    <location>
        <begin position="410"/>
        <end position="430"/>
    </location>
</feature>
<keyword evidence="6 8" id="KW-0472">Membrane</keyword>
<gene>
    <name evidence="10" type="ORF">G3446_12155</name>
</gene>
<feature type="transmembrane region" description="Helical" evidence="8">
    <location>
        <begin position="77"/>
        <end position="96"/>
    </location>
</feature>
<dbReference type="Pfam" id="PF00361">
    <property type="entry name" value="Proton_antipo_M"/>
    <property type="match status" value="1"/>
</dbReference>
<dbReference type="AlphaFoldDB" id="A0A6M0JZZ3"/>
<feature type="transmembrane region" description="Helical" evidence="8">
    <location>
        <begin position="31"/>
        <end position="51"/>
    </location>
</feature>
<feature type="transmembrane region" description="Helical" evidence="8">
    <location>
        <begin position="236"/>
        <end position="260"/>
    </location>
</feature>
<evidence type="ECO:0000256" key="3">
    <source>
        <dbReference type="ARBA" id="ARBA00022475"/>
    </source>
</evidence>
<feature type="transmembrane region" description="Helical" evidence="8">
    <location>
        <begin position="375"/>
        <end position="398"/>
    </location>
</feature>
<feature type="transmembrane region" description="Helical" evidence="8">
    <location>
        <begin position="315"/>
        <end position="335"/>
    </location>
</feature>
<evidence type="ECO:0000256" key="7">
    <source>
        <dbReference type="RuleBase" id="RU000320"/>
    </source>
</evidence>
<evidence type="ECO:0000259" key="9">
    <source>
        <dbReference type="Pfam" id="PF00361"/>
    </source>
</evidence>
<dbReference type="EMBL" id="JAAIJQ010000031">
    <property type="protein sequence ID" value="NEV62634.1"/>
    <property type="molecule type" value="Genomic_DNA"/>
</dbReference>
<feature type="transmembrane region" description="Helical" evidence="8">
    <location>
        <begin position="108"/>
        <end position="129"/>
    </location>
</feature>
<feature type="transmembrane region" description="Helical" evidence="8">
    <location>
        <begin position="135"/>
        <end position="153"/>
    </location>
</feature>
<evidence type="ECO:0000256" key="5">
    <source>
        <dbReference type="ARBA" id="ARBA00022989"/>
    </source>
</evidence>
<evidence type="ECO:0000256" key="8">
    <source>
        <dbReference type="SAM" id="Phobius"/>
    </source>
</evidence>
<evidence type="ECO:0000256" key="1">
    <source>
        <dbReference type="ARBA" id="ARBA00004651"/>
    </source>
</evidence>
<dbReference type="PRINTS" id="PR01434">
    <property type="entry name" value="NADHDHGNASE5"/>
</dbReference>
<reference evidence="10 11" key="1">
    <citation type="submission" date="2020-02" db="EMBL/GenBank/DDBJ databases">
        <title>Genome sequences of Thiorhodococcus mannitoliphagus and Thiorhodococcus minor, purple sulfur photosynthetic bacteria in the gammaproteobacterial family, Chromatiaceae.</title>
        <authorList>
            <person name="Aviles F.A."/>
            <person name="Meyer T.E."/>
            <person name="Kyndt J.A."/>
        </authorList>
    </citation>
    <scope>NUCLEOTIDE SEQUENCE [LARGE SCALE GENOMIC DNA]</scope>
    <source>
        <strain evidence="10 11">DSM 11518</strain>
    </source>
</reference>
<protein>
    <submittedName>
        <fullName evidence="10">Monovalent cation/H+ antiporter subunit D family protein</fullName>
    </submittedName>
</protein>
<name>A0A6M0JZZ3_9GAMM</name>
<feature type="transmembrane region" description="Helical" evidence="8">
    <location>
        <begin position="6"/>
        <end position="24"/>
    </location>
</feature>
<dbReference type="PANTHER" id="PTHR42703:SF1">
    <property type="entry name" value="NA(+)_H(+) ANTIPORTER SUBUNIT D1"/>
    <property type="match status" value="1"/>
</dbReference>
<comment type="caution">
    <text evidence="10">The sequence shown here is derived from an EMBL/GenBank/DDBJ whole genome shotgun (WGS) entry which is preliminary data.</text>
</comment>
<dbReference type="GO" id="GO:0005886">
    <property type="term" value="C:plasma membrane"/>
    <property type="evidence" value="ECO:0007669"/>
    <property type="project" value="UniProtKB-SubCell"/>
</dbReference>
<dbReference type="Proteomes" id="UP000483379">
    <property type="component" value="Unassembled WGS sequence"/>
</dbReference>
<evidence type="ECO:0000256" key="4">
    <source>
        <dbReference type="ARBA" id="ARBA00022692"/>
    </source>
</evidence>
<sequence>MAENLPALLVVMPLLGAPLCILLARGRWAWLLATLISWAVLATSIALLWQVREGAELHYAFGDWEPPWGIDYVVDRLAAYVLLIVSLIGAVVVPYAGRSVSTELPSRLQALFYALLLLCLAGLLGIVITGDAFNLFVLLEISSLATYSLIALGRDRRALTAAYQYLIMGTIGATFYLIGIGLLYMLTGTLNMADLSERVPALTGSSTLHTAFAFITVGLALKLAMFPLHLWLPNAYAFAPSVVSAFLAATATKVALYAMIRFIYSVFGVEFTFTEMHIQALLLPLGIAGVLIGSVVAVFQHGVKRIHAYSSVAQIGYMLIGIGLMSVTGLTATLLHLFNHALMKAALFLAIGILSFRLGDTCLRSLSGIAREMPWTMAAFVVSGLSLIGVPGTVGFVSKWYLILGALEQGWWPLVALVILASLIAVLYMGRVIEVAYFGQRPDDAPPVREAPLALLVPTWIMVAANLYFGIETSVTVGLASEIATGLMGTAAGTP</sequence>
<evidence type="ECO:0000313" key="10">
    <source>
        <dbReference type="EMBL" id="NEV62634.1"/>
    </source>
</evidence>
<keyword evidence="3" id="KW-1003">Cell membrane</keyword>
<comment type="similarity">
    <text evidence="2">Belongs to the CPA3 antiporters (TC 2.A.63) subunit D family.</text>
</comment>
<feature type="transmembrane region" description="Helical" evidence="8">
    <location>
        <begin position="206"/>
        <end position="224"/>
    </location>
</feature>
<evidence type="ECO:0000256" key="6">
    <source>
        <dbReference type="ARBA" id="ARBA00023136"/>
    </source>
</evidence>
<keyword evidence="4 7" id="KW-0812">Transmembrane</keyword>
<feature type="transmembrane region" description="Helical" evidence="8">
    <location>
        <begin position="280"/>
        <end position="303"/>
    </location>
</feature>
<dbReference type="PANTHER" id="PTHR42703">
    <property type="entry name" value="NADH DEHYDROGENASE"/>
    <property type="match status" value="1"/>
</dbReference>
<comment type="subcellular location">
    <subcellularLocation>
        <location evidence="1">Cell membrane</location>
        <topology evidence="1">Multi-pass membrane protein</topology>
    </subcellularLocation>
    <subcellularLocation>
        <location evidence="7">Membrane</location>
        <topology evidence="7">Multi-pass membrane protein</topology>
    </subcellularLocation>
</comment>
<dbReference type="InterPro" id="IPR001750">
    <property type="entry name" value="ND/Mrp_TM"/>
</dbReference>